<gene>
    <name evidence="1" type="ORF">DSM107010_62830</name>
</gene>
<proteinExistence type="predicted"/>
<evidence type="ECO:0000313" key="1">
    <source>
        <dbReference type="EMBL" id="RUT02343.1"/>
    </source>
</evidence>
<reference evidence="1 2" key="1">
    <citation type="journal article" date="2019" name="Genome Biol. Evol.">
        <title>Day and night: Metabolic profiles and evolutionary relationships of six axenic non-marine cyanobacteria.</title>
        <authorList>
            <person name="Will S.E."/>
            <person name="Henke P."/>
            <person name="Boedeker C."/>
            <person name="Huang S."/>
            <person name="Brinkmann H."/>
            <person name="Rohde M."/>
            <person name="Jarek M."/>
            <person name="Friedl T."/>
            <person name="Seufert S."/>
            <person name="Schumacher M."/>
            <person name="Overmann J."/>
            <person name="Neumann-Schaal M."/>
            <person name="Petersen J."/>
        </authorList>
    </citation>
    <scope>NUCLEOTIDE SEQUENCE [LARGE SCALE GENOMIC DNA]</scope>
    <source>
        <strain evidence="1 2">SAG 39.79</strain>
    </source>
</reference>
<protein>
    <submittedName>
        <fullName evidence="1">Uncharacterized protein</fullName>
    </submittedName>
</protein>
<organism evidence="1 2">
    <name type="scientific">Chroococcidiopsis cubana SAG 39.79</name>
    <dbReference type="NCBI Taxonomy" id="388085"/>
    <lineage>
        <taxon>Bacteria</taxon>
        <taxon>Bacillati</taxon>
        <taxon>Cyanobacteriota</taxon>
        <taxon>Cyanophyceae</taxon>
        <taxon>Chroococcidiopsidales</taxon>
        <taxon>Chroococcidiopsidaceae</taxon>
        <taxon>Chroococcidiopsis</taxon>
    </lineage>
</organism>
<keyword evidence="2" id="KW-1185">Reference proteome</keyword>
<sequence length="137" mass="15679">MGVDSIQRTLDIDNMTEMLIDYLRRIHANCEEAERLARAVSMRCWKRIGEQIVEMKKDGAIDIGGRPKPIDEHDRFNESTKVKLADLGITPDQSSNYQAMAAIPEPVFDEKREKMIRGEERVSKKSLVELLLRAGYS</sequence>
<accession>A0AB37UAX1</accession>
<evidence type="ECO:0000313" key="2">
    <source>
        <dbReference type="Proteomes" id="UP000282574"/>
    </source>
</evidence>
<dbReference type="AlphaFoldDB" id="A0AB37UAX1"/>
<name>A0AB37UAX1_9CYAN</name>
<dbReference type="Proteomes" id="UP000282574">
    <property type="component" value="Unassembled WGS sequence"/>
</dbReference>
<dbReference type="EMBL" id="RSCK01000110">
    <property type="protein sequence ID" value="RUT02343.1"/>
    <property type="molecule type" value="Genomic_DNA"/>
</dbReference>
<comment type="caution">
    <text evidence="1">The sequence shown here is derived from an EMBL/GenBank/DDBJ whole genome shotgun (WGS) entry which is preliminary data.</text>
</comment>